<keyword evidence="3" id="KW-1133">Transmembrane helix</keyword>
<evidence type="ECO:0000256" key="2">
    <source>
        <dbReference type="SAM" id="MobiDB-lite"/>
    </source>
</evidence>
<evidence type="ECO:0000259" key="4">
    <source>
        <dbReference type="Pfam" id="PF01478"/>
    </source>
</evidence>
<keyword evidence="3" id="KW-0472">Membrane</keyword>
<feature type="transmembrane region" description="Helical" evidence="3">
    <location>
        <begin position="98"/>
        <end position="116"/>
    </location>
</feature>
<dbReference type="GO" id="GO:0005886">
    <property type="term" value="C:plasma membrane"/>
    <property type="evidence" value="ECO:0007669"/>
    <property type="project" value="TreeGrafter"/>
</dbReference>
<dbReference type="PANTHER" id="PTHR30487">
    <property type="entry name" value="TYPE 4 PREPILIN-LIKE PROTEINS LEADER PEPTIDE-PROCESSING ENZYME"/>
    <property type="match status" value="1"/>
</dbReference>
<accession>A0A420F2W2</accession>
<keyword evidence="3" id="KW-0812">Transmembrane</keyword>
<dbReference type="Pfam" id="PF01478">
    <property type="entry name" value="Peptidase_A24"/>
    <property type="match status" value="1"/>
</dbReference>
<evidence type="ECO:0000313" key="6">
    <source>
        <dbReference type="Proteomes" id="UP000285744"/>
    </source>
</evidence>
<reference evidence="5 6" key="1">
    <citation type="journal article" date="2018" name="Int. J. Syst. Evol. Microbiol.">
        <title>Micromonospora globbae sp. nov., an endophytic actinomycete isolated from roots of Globba winitii C. H. Wright.</title>
        <authorList>
            <person name="Kuncharoen N."/>
            <person name="Pittayakhajonwut P."/>
            <person name="Tanasupawat S."/>
        </authorList>
    </citation>
    <scope>NUCLEOTIDE SEQUENCE [LARGE SCALE GENOMIC DNA]</scope>
    <source>
        <strain evidence="5 6">WPS1-2</strain>
    </source>
</reference>
<feature type="domain" description="Prepilin type IV endopeptidase peptidase" evidence="4">
    <location>
        <begin position="126"/>
        <end position="224"/>
    </location>
</feature>
<evidence type="ECO:0000313" key="5">
    <source>
        <dbReference type="EMBL" id="RKF27345.1"/>
    </source>
</evidence>
<feature type="transmembrane region" description="Helical" evidence="3">
    <location>
        <begin position="206"/>
        <end position="234"/>
    </location>
</feature>
<gene>
    <name evidence="5" type="ORF">D7I43_09735</name>
</gene>
<dbReference type="OrthoDB" id="3388265at2"/>
<sequence>MALTGPPATPVEAGRGPRTHPHAASGSGRLAAVVAALALTPILRRAVLRHAVPAGAEPRAGCPACGTPVDLRHPWPALGPPGRCAVCRARVGPPPATVELAALAAVAVLAVLGPPAAELAAVAWWLGWALPLCFVDVAVHRLPDRFTWPAAAGVGVLLGLAALTGAGAEPWLRAVLGGVGLAIFFAATTLLLGARGFGLGDAKLSLGVGALLAWHGWAVLVAGLMSALGLAALASVGLLLAGRVRWTGHVPFGPFLVLGTVAALLLAG</sequence>
<name>A0A420F2W2_9ACTN</name>
<feature type="transmembrane region" description="Helical" evidence="3">
    <location>
        <begin position="146"/>
        <end position="168"/>
    </location>
</feature>
<dbReference type="Proteomes" id="UP000285744">
    <property type="component" value="Unassembled WGS sequence"/>
</dbReference>
<dbReference type="GO" id="GO:0004190">
    <property type="term" value="F:aspartic-type endopeptidase activity"/>
    <property type="evidence" value="ECO:0007669"/>
    <property type="project" value="InterPro"/>
</dbReference>
<comment type="similarity">
    <text evidence="1">Belongs to the peptidase A24 family.</text>
</comment>
<dbReference type="EMBL" id="RAQQ01000006">
    <property type="protein sequence ID" value="RKF27345.1"/>
    <property type="molecule type" value="Genomic_DNA"/>
</dbReference>
<evidence type="ECO:0000256" key="1">
    <source>
        <dbReference type="ARBA" id="ARBA00005801"/>
    </source>
</evidence>
<evidence type="ECO:0000256" key="3">
    <source>
        <dbReference type="SAM" id="Phobius"/>
    </source>
</evidence>
<dbReference type="AlphaFoldDB" id="A0A420F2W2"/>
<dbReference type="InterPro" id="IPR000045">
    <property type="entry name" value="Prepilin_IV_endopep_pep"/>
</dbReference>
<feature type="transmembrane region" description="Helical" evidence="3">
    <location>
        <begin position="174"/>
        <end position="194"/>
    </location>
</feature>
<protein>
    <submittedName>
        <fullName evidence="5">Prepilin peptidase</fullName>
    </submittedName>
</protein>
<organism evidence="5 6">
    <name type="scientific">Micromonospora globbae</name>
    <dbReference type="NCBI Taxonomy" id="1894969"/>
    <lineage>
        <taxon>Bacteria</taxon>
        <taxon>Bacillati</taxon>
        <taxon>Actinomycetota</taxon>
        <taxon>Actinomycetes</taxon>
        <taxon>Micromonosporales</taxon>
        <taxon>Micromonosporaceae</taxon>
        <taxon>Micromonospora</taxon>
    </lineage>
</organism>
<dbReference type="PANTHER" id="PTHR30487:SF0">
    <property type="entry name" value="PREPILIN LEADER PEPTIDASE_N-METHYLTRANSFERASE-RELATED"/>
    <property type="match status" value="1"/>
</dbReference>
<dbReference type="RefSeq" id="WP_120328114.1">
    <property type="nucleotide sequence ID" value="NZ_RAQQ01000006.1"/>
</dbReference>
<feature type="region of interest" description="Disordered" evidence="2">
    <location>
        <begin position="1"/>
        <end position="25"/>
    </location>
</feature>
<feature type="transmembrane region" description="Helical" evidence="3">
    <location>
        <begin position="246"/>
        <end position="267"/>
    </location>
</feature>
<dbReference type="InterPro" id="IPR050882">
    <property type="entry name" value="Prepilin_peptidase/N-MTase"/>
</dbReference>
<dbReference type="Gene3D" id="1.20.120.1220">
    <property type="match status" value="1"/>
</dbReference>
<dbReference type="GO" id="GO:0006465">
    <property type="term" value="P:signal peptide processing"/>
    <property type="evidence" value="ECO:0007669"/>
    <property type="project" value="TreeGrafter"/>
</dbReference>
<comment type="caution">
    <text evidence="5">The sequence shown here is derived from an EMBL/GenBank/DDBJ whole genome shotgun (WGS) entry which is preliminary data.</text>
</comment>
<proteinExistence type="inferred from homology"/>